<sequence>MLAEPNGAAETGPGPDAGPAVISSGWLGKKGAKCARAITGPTPGPPPPCGIANVL</sequence>
<organism evidence="2">
    <name type="scientific">freshwater metagenome</name>
    <dbReference type="NCBI Taxonomy" id="449393"/>
    <lineage>
        <taxon>unclassified sequences</taxon>
        <taxon>metagenomes</taxon>
        <taxon>ecological metagenomes</taxon>
    </lineage>
</organism>
<name>A0A6J6IK99_9ZZZZ</name>
<feature type="region of interest" description="Disordered" evidence="1">
    <location>
        <begin position="1"/>
        <end position="23"/>
    </location>
</feature>
<reference evidence="2" key="1">
    <citation type="submission" date="2020-05" db="EMBL/GenBank/DDBJ databases">
        <authorList>
            <person name="Chiriac C."/>
            <person name="Salcher M."/>
            <person name="Ghai R."/>
            <person name="Kavagutti S V."/>
        </authorList>
    </citation>
    <scope>NUCLEOTIDE SEQUENCE</scope>
</reference>
<dbReference type="EMBL" id="CAEZVG010000040">
    <property type="protein sequence ID" value="CAB4624940.1"/>
    <property type="molecule type" value="Genomic_DNA"/>
</dbReference>
<protein>
    <submittedName>
        <fullName evidence="2">Unannotated protein</fullName>
    </submittedName>
</protein>
<evidence type="ECO:0000313" key="2">
    <source>
        <dbReference type="EMBL" id="CAB4624940.1"/>
    </source>
</evidence>
<gene>
    <name evidence="2" type="ORF">UFOPK1946_00781</name>
</gene>
<dbReference type="AlphaFoldDB" id="A0A6J6IK99"/>
<proteinExistence type="predicted"/>
<evidence type="ECO:0000256" key="1">
    <source>
        <dbReference type="SAM" id="MobiDB-lite"/>
    </source>
</evidence>
<accession>A0A6J6IK99</accession>